<reference evidence="3" key="1">
    <citation type="submission" date="2022-11" db="EMBL/GenBank/DDBJ databases">
        <authorList>
            <person name="Petersen C."/>
        </authorList>
    </citation>
    <scope>NUCLEOTIDE SEQUENCE</scope>
    <source>
        <strain evidence="3">IBT 34128</strain>
    </source>
</reference>
<dbReference type="OrthoDB" id="566138at2759"/>
<dbReference type="PANTHER" id="PTHR42678">
    <property type="entry name" value="AMIDASE"/>
    <property type="match status" value="1"/>
</dbReference>
<feature type="signal peptide" evidence="1">
    <location>
        <begin position="1"/>
        <end position="20"/>
    </location>
</feature>
<evidence type="ECO:0000313" key="3">
    <source>
        <dbReference type="EMBL" id="KAJ5091977.1"/>
    </source>
</evidence>
<feature type="chain" id="PRO_5040790880" description="Amidase domain-containing protein" evidence="1">
    <location>
        <begin position="21"/>
        <end position="586"/>
    </location>
</feature>
<comment type="caution">
    <text evidence="3">The sequence shown here is derived from an EMBL/GenBank/DDBJ whole genome shotgun (WGS) entry which is preliminary data.</text>
</comment>
<evidence type="ECO:0000313" key="4">
    <source>
        <dbReference type="Proteomes" id="UP001141434"/>
    </source>
</evidence>
<sequence length="586" mass="63498">MAPLLQALVGGLALAGSALAHKPENDSLVDSQILTNPYAYDFPRLGAHGSSRFPMRHCHGFKLEEASIDEIQKQLSKGTFTSVQLLECYLDRVYQTQPYLNAILQLNPDAVAIAKALDAERAHGKTRGPLHGIPFIVKDNFATKDRMETTAGSWALLGNVVPRDSHVVYGLRKAGALLLGKGALSEWADMRSNNYSEGFTGRGGQCRSAYNFTVNPGGSSTGPGVAVGANLIPFALGTETDGSVINPAQRNAIVGIKSTVGLTSRSGVIPESLHQDTVGTFGKTVRDAVYALDAIYGVDTRDNYTLAQRGHTPKDGYTQFLAKKDALKGAVFGIPWKSFWALGEPTQIAQLLELVKLIKDAGATVVNGTELPHYKKIVSPDGWDWDYGSTRGYANESEYSYIKVDFYNNLRDYLAEVNNTKIKSVEDLVKYNIDNYGANGGLPGIHPAFGSGQDGLIASLNSKGKMNATYFQALEFCHRTTREEGIDAALKHKGRTLDGLLVPPDVAQSIQIAAQAGYPVITVPAGTDKSSGMPYGLAIMNTAFSEPTLIKYASAIEDLQKSSDTKWQRTLPQWRGYLERNLPVIM</sequence>
<gene>
    <name evidence="3" type="ORF">NUU61_006847</name>
</gene>
<dbReference type="InterPro" id="IPR036928">
    <property type="entry name" value="AS_sf"/>
</dbReference>
<dbReference type="AlphaFoldDB" id="A0A9W9F1N6"/>
<organism evidence="3 4">
    <name type="scientific">Penicillium alfredii</name>
    <dbReference type="NCBI Taxonomy" id="1506179"/>
    <lineage>
        <taxon>Eukaryota</taxon>
        <taxon>Fungi</taxon>
        <taxon>Dikarya</taxon>
        <taxon>Ascomycota</taxon>
        <taxon>Pezizomycotina</taxon>
        <taxon>Eurotiomycetes</taxon>
        <taxon>Eurotiomycetidae</taxon>
        <taxon>Eurotiales</taxon>
        <taxon>Aspergillaceae</taxon>
        <taxon>Penicillium</taxon>
    </lineage>
</organism>
<dbReference type="GeneID" id="81396543"/>
<protein>
    <recommendedName>
        <fullName evidence="2">Amidase domain-containing protein</fullName>
    </recommendedName>
</protein>
<dbReference type="Gene3D" id="3.90.1300.10">
    <property type="entry name" value="Amidase signature (AS) domain"/>
    <property type="match status" value="1"/>
</dbReference>
<dbReference type="SUPFAM" id="SSF75304">
    <property type="entry name" value="Amidase signature (AS) enzymes"/>
    <property type="match status" value="1"/>
</dbReference>
<dbReference type="PANTHER" id="PTHR42678:SF37">
    <property type="entry name" value="AMIDASE C869.01-RELATED"/>
    <property type="match status" value="1"/>
</dbReference>
<proteinExistence type="predicted"/>
<accession>A0A9W9F1N6</accession>
<reference evidence="3" key="2">
    <citation type="journal article" date="2023" name="IMA Fungus">
        <title>Comparative genomic study of the Penicillium genus elucidates a diverse pangenome and 15 lateral gene transfer events.</title>
        <authorList>
            <person name="Petersen C."/>
            <person name="Sorensen T."/>
            <person name="Nielsen M.R."/>
            <person name="Sondergaard T.E."/>
            <person name="Sorensen J.L."/>
            <person name="Fitzpatrick D.A."/>
            <person name="Frisvad J.C."/>
            <person name="Nielsen K.L."/>
        </authorList>
    </citation>
    <scope>NUCLEOTIDE SEQUENCE</scope>
    <source>
        <strain evidence="3">IBT 34128</strain>
    </source>
</reference>
<feature type="domain" description="Amidase" evidence="2">
    <location>
        <begin position="85"/>
        <end position="381"/>
    </location>
</feature>
<evidence type="ECO:0000256" key="1">
    <source>
        <dbReference type="SAM" id="SignalP"/>
    </source>
</evidence>
<dbReference type="Proteomes" id="UP001141434">
    <property type="component" value="Unassembled WGS sequence"/>
</dbReference>
<keyword evidence="4" id="KW-1185">Reference proteome</keyword>
<keyword evidence="1" id="KW-0732">Signal</keyword>
<dbReference type="Pfam" id="PF01425">
    <property type="entry name" value="Amidase"/>
    <property type="match status" value="1"/>
</dbReference>
<name>A0A9W9F1N6_9EURO</name>
<dbReference type="RefSeq" id="XP_056510174.1">
    <property type="nucleotide sequence ID" value="XM_056657374.1"/>
</dbReference>
<evidence type="ECO:0000259" key="2">
    <source>
        <dbReference type="Pfam" id="PF01425"/>
    </source>
</evidence>
<dbReference type="EMBL" id="JAPMSZ010000009">
    <property type="protein sequence ID" value="KAJ5091977.1"/>
    <property type="molecule type" value="Genomic_DNA"/>
</dbReference>
<dbReference type="InterPro" id="IPR023631">
    <property type="entry name" value="Amidase_dom"/>
</dbReference>